<organism evidence="1 2">
    <name type="scientific">Pseudomonas phage Henu5</name>
    <dbReference type="NCBI Taxonomy" id="2499902"/>
    <lineage>
        <taxon>Viruses</taxon>
        <taxon>Duplodnaviria</taxon>
        <taxon>Heunggongvirae</taxon>
        <taxon>Uroviricota</taxon>
        <taxon>Caudoviricetes</taxon>
        <taxon>Vandenendeviridae</taxon>
        <taxon>Skurskavirinae</taxon>
        <taxon>Pakpunavirus</taxon>
        <taxon>Pakpunavirus Henu5</taxon>
    </lineage>
</organism>
<accession>A0A410T8A3</accession>
<protein>
    <submittedName>
        <fullName evidence="1">Uncharacterized protein</fullName>
    </submittedName>
</protein>
<keyword evidence="2" id="KW-1185">Reference proteome</keyword>
<sequence length="149" mass="16190">MIEWREIRIIFERTTPVGGKLDLGEPSVVLVVTVLIPSTLVTHASSDLLHPSKPNVYKLSFSFLSAPSALGSVHYTLLHLLGQLRTLEEQVQVLDKLSAFVFVAAHVNNATLFVYCDDSGNTAPEDGISVVVDPHFITLLHLIAPSSCA</sequence>
<reference evidence="1 2" key="1">
    <citation type="submission" date="2018-11" db="EMBL/GenBank/DDBJ databases">
        <authorList>
            <person name="Teng T."/>
        </authorList>
    </citation>
    <scope>NUCLEOTIDE SEQUENCE [LARGE SCALE GENOMIC DNA]</scope>
</reference>
<dbReference type="Proteomes" id="UP000289163">
    <property type="component" value="Segment"/>
</dbReference>
<evidence type="ECO:0000313" key="2">
    <source>
        <dbReference type="Proteomes" id="UP000289163"/>
    </source>
</evidence>
<proteinExistence type="predicted"/>
<evidence type="ECO:0000313" key="1">
    <source>
        <dbReference type="EMBL" id="QAU05176.1"/>
    </source>
</evidence>
<gene>
    <name evidence="1" type="ORF">Henu5_gp150</name>
</gene>
<name>A0A410T8A3_9CAUD</name>
<dbReference type="EMBL" id="MK224498">
    <property type="protein sequence ID" value="QAU05176.1"/>
    <property type="molecule type" value="Genomic_DNA"/>
</dbReference>